<protein>
    <submittedName>
        <fullName evidence="2">Uncharacterized protein</fullName>
    </submittedName>
</protein>
<evidence type="ECO:0000313" key="3">
    <source>
        <dbReference type="Proteomes" id="UP000002195"/>
    </source>
</evidence>
<evidence type="ECO:0000256" key="1">
    <source>
        <dbReference type="SAM" id="Phobius"/>
    </source>
</evidence>
<keyword evidence="1" id="KW-1133">Transmembrane helix</keyword>
<dbReference type="Proteomes" id="UP000002195">
    <property type="component" value="Unassembled WGS sequence"/>
</dbReference>
<feature type="transmembrane region" description="Helical" evidence="1">
    <location>
        <begin position="50"/>
        <end position="71"/>
    </location>
</feature>
<dbReference type="KEGG" id="ddi:DDB_G0274667"/>
<dbReference type="PaxDb" id="44689-DDB0203215"/>
<evidence type="ECO:0000313" key="2">
    <source>
        <dbReference type="EMBL" id="EAL70226.1"/>
    </source>
</evidence>
<accession>Q555E7</accession>
<reference evidence="2 3" key="1">
    <citation type="journal article" date="2005" name="Nature">
        <title>The genome of the social amoeba Dictyostelium discoideum.</title>
        <authorList>
            <consortium name="The Dictyostelium discoideum Sequencing Consortium"/>
            <person name="Eichinger L."/>
            <person name="Pachebat J.A."/>
            <person name="Glockner G."/>
            <person name="Rajandream M.A."/>
            <person name="Sucgang R."/>
            <person name="Berriman M."/>
            <person name="Song J."/>
            <person name="Olsen R."/>
            <person name="Szafranski K."/>
            <person name="Xu Q."/>
            <person name="Tunggal B."/>
            <person name="Kummerfeld S."/>
            <person name="Madera M."/>
            <person name="Konfortov B.A."/>
            <person name="Rivero F."/>
            <person name="Bankier A.T."/>
            <person name="Lehmann R."/>
            <person name="Hamlin N."/>
            <person name="Davies R."/>
            <person name="Gaudet P."/>
            <person name="Fey P."/>
            <person name="Pilcher K."/>
            <person name="Chen G."/>
            <person name="Saunders D."/>
            <person name="Sodergren E."/>
            <person name="Davis P."/>
            <person name="Kerhornou A."/>
            <person name="Nie X."/>
            <person name="Hall N."/>
            <person name="Anjard C."/>
            <person name="Hemphill L."/>
            <person name="Bason N."/>
            <person name="Farbrother P."/>
            <person name="Desany B."/>
            <person name="Just E."/>
            <person name="Morio T."/>
            <person name="Rost R."/>
            <person name="Churcher C."/>
            <person name="Cooper J."/>
            <person name="Haydock S."/>
            <person name="van Driessche N."/>
            <person name="Cronin A."/>
            <person name="Goodhead I."/>
            <person name="Muzny D."/>
            <person name="Mourier T."/>
            <person name="Pain A."/>
            <person name="Lu M."/>
            <person name="Harper D."/>
            <person name="Lindsay R."/>
            <person name="Hauser H."/>
            <person name="James K."/>
            <person name="Quiles M."/>
            <person name="Madan Babu M."/>
            <person name="Saito T."/>
            <person name="Buchrieser C."/>
            <person name="Wardroper A."/>
            <person name="Felder M."/>
            <person name="Thangavelu M."/>
            <person name="Johnson D."/>
            <person name="Knights A."/>
            <person name="Loulseged H."/>
            <person name="Mungall K."/>
            <person name="Oliver K."/>
            <person name="Price C."/>
            <person name="Quail M.A."/>
            <person name="Urushihara H."/>
            <person name="Hernandez J."/>
            <person name="Rabbinowitsch E."/>
            <person name="Steffen D."/>
            <person name="Sanders M."/>
            <person name="Ma J."/>
            <person name="Kohara Y."/>
            <person name="Sharp S."/>
            <person name="Simmonds M."/>
            <person name="Spiegler S."/>
            <person name="Tivey A."/>
            <person name="Sugano S."/>
            <person name="White B."/>
            <person name="Walker D."/>
            <person name="Woodward J."/>
            <person name="Winckler T."/>
            <person name="Tanaka Y."/>
            <person name="Shaulsky G."/>
            <person name="Schleicher M."/>
            <person name="Weinstock G."/>
            <person name="Rosenthal A."/>
            <person name="Cox E.C."/>
            <person name="Chisholm R.L."/>
            <person name="Gibbs R."/>
            <person name="Loomis W.F."/>
            <person name="Platzer M."/>
            <person name="Kay R.R."/>
            <person name="Williams J."/>
            <person name="Dear P.H."/>
            <person name="Noegel A.A."/>
            <person name="Barrell B."/>
            <person name="Kuspa A."/>
        </authorList>
    </citation>
    <scope>NUCLEOTIDE SEQUENCE [LARGE SCALE GENOMIC DNA]</scope>
    <source>
        <strain evidence="2 3">AX4</strain>
    </source>
</reference>
<sequence>MISLIYLMIIILKLKKIINIFEKKKKNLLSERQIKKKIENKLLNAYIDKVGACLLVASFFFLLLFFIFHAYPLKN</sequence>
<dbReference type="GeneID" id="8619551"/>
<dbReference type="SMR" id="Q555E7"/>
<keyword evidence="1" id="KW-0472">Membrane</keyword>
<dbReference type="AlphaFoldDB" id="Q555E7"/>
<name>Q555E7_DICDI</name>
<dbReference type="HOGENOM" id="CLU_2676251_0_0_1"/>
<dbReference type="RefSeq" id="XP_644122.1">
    <property type="nucleotide sequence ID" value="XM_639030.1"/>
</dbReference>
<dbReference type="InParanoid" id="Q555E7"/>
<keyword evidence="3" id="KW-1185">Reference proteome</keyword>
<comment type="caution">
    <text evidence="2">The sequence shown here is derived from an EMBL/GenBank/DDBJ whole genome shotgun (WGS) entry which is preliminary data.</text>
</comment>
<gene>
    <name evidence="2" type="ORF">DDB_G0274667</name>
</gene>
<proteinExistence type="predicted"/>
<organism evidence="2 3">
    <name type="scientific">Dictyostelium discoideum</name>
    <name type="common">Social amoeba</name>
    <dbReference type="NCBI Taxonomy" id="44689"/>
    <lineage>
        <taxon>Eukaryota</taxon>
        <taxon>Amoebozoa</taxon>
        <taxon>Evosea</taxon>
        <taxon>Eumycetozoa</taxon>
        <taxon>Dictyostelia</taxon>
        <taxon>Dictyosteliales</taxon>
        <taxon>Dictyosteliaceae</taxon>
        <taxon>Dictyostelium</taxon>
    </lineage>
</organism>
<dbReference type="EMBL" id="AAFI02000012">
    <property type="protein sequence ID" value="EAL70226.1"/>
    <property type="molecule type" value="Genomic_DNA"/>
</dbReference>
<keyword evidence="1" id="KW-0812">Transmembrane</keyword>